<name>A0A6M0PCT4_9BACI</name>
<accession>A0A6M0PCT4</accession>
<dbReference type="InterPro" id="IPR023137">
    <property type="entry name" value="BrxA_sf"/>
</dbReference>
<organism evidence="1 2">
    <name type="scientific">Heyndrickxia ginsengihumi</name>
    <dbReference type="NCBI Taxonomy" id="363870"/>
    <lineage>
        <taxon>Bacteria</taxon>
        <taxon>Bacillati</taxon>
        <taxon>Bacillota</taxon>
        <taxon>Bacilli</taxon>
        <taxon>Bacillales</taxon>
        <taxon>Bacillaceae</taxon>
        <taxon>Heyndrickxia</taxon>
    </lineage>
</organism>
<evidence type="ECO:0000313" key="2">
    <source>
        <dbReference type="Proteomes" id="UP000476934"/>
    </source>
</evidence>
<gene>
    <name evidence="1" type="ORF">G4D61_16425</name>
</gene>
<dbReference type="Proteomes" id="UP000476934">
    <property type="component" value="Unassembled WGS sequence"/>
</dbReference>
<keyword evidence="2" id="KW-1185">Reference proteome</keyword>
<reference evidence="1 2" key="1">
    <citation type="submission" date="2020-02" db="EMBL/GenBank/DDBJ databases">
        <authorList>
            <person name="Feng H."/>
        </authorList>
    </citation>
    <scope>NUCLEOTIDE SEQUENCE [LARGE SCALE GENOMIC DNA]</scope>
    <source>
        <strain evidence="1 2">Gsoil 114</strain>
    </source>
</reference>
<comment type="caution">
    <text evidence="1">The sequence shown here is derived from an EMBL/GenBank/DDBJ whole genome shotgun (WGS) entry which is preliminary data.</text>
</comment>
<evidence type="ECO:0000313" key="1">
    <source>
        <dbReference type="EMBL" id="NEY21528.1"/>
    </source>
</evidence>
<dbReference type="AlphaFoldDB" id="A0A6M0PCT4"/>
<dbReference type="Pfam" id="PF08849">
    <property type="entry name" value="BrxA"/>
    <property type="match status" value="1"/>
</dbReference>
<proteinExistence type="predicted"/>
<dbReference type="Gene3D" id="1.10.3540.10">
    <property type="entry name" value="uncharacterized protein from magnetospirillum magneticum domain"/>
    <property type="match status" value="1"/>
</dbReference>
<reference evidence="1 2" key="2">
    <citation type="submission" date="2020-03" db="EMBL/GenBank/DDBJ databases">
        <title>Bacillus aquiflavi sp. nov., isolated from yellow water of strong flavor Chinese baijiu in Yibin region of China.</title>
        <authorList>
            <person name="Xie J."/>
        </authorList>
    </citation>
    <scope>NUCLEOTIDE SEQUENCE [LARGE SCALE GENOMIC DNA]</scope>
    <source>
        <strain evidence="1 2">Gsoil 114</strain>
    </source>
</reference>
<protein>
    <submittedName>
        <fullName evidence="1">DUF1819 family protein</fullName>
    </submittedName>
</protein>
<dbReference type="RefSeq" id="WP_163174466.1">
    <property type="nucleotide sequence ID" value="NZ_JAAIWK010000037.1"/>
</dbReference>
<dbReference type="EMBL" id="JAAIWK010000037">
    <property type="protein sequence ID" value="NEY21528.1"/>
    <property type="molecule type" value="Genomic_DNA"/>
</dbReference>
<sequence>MTEELGYSATLTGASFLLYELKQVLKLKKQGLSDAEIKKMVIEENIFEYKFASSLKRSVPSVIRRANALDDQLQDWVLNRPLEEGKIINLYAIMKTDRLFFEFMNEVIREKLEANNYLLEKKDLNVFFISKAEQDEKMAKWTELTVNKLKQVYMKLLYEAGLLKDKKTGELNRLLFDENLKRHLMFIGDTAYLKAMGE</sequence>
<dbReference type="InterPro" id="IPR014948">
    <property type="entry name" value="BrxA"/>
</dbReference>